<reference evidence="2 3" key="1">
    <citation type="journal article" date="2021" name="Elife">
        <title>Chloroplast acquisition without the gene transfer in kleptoplastic sea slugs, Plakobranchus ocellatus.</title>
        <authorList>
            <person name="Maeda T."/>
            <person name="Takahashi S."/>
            <person name="Yoshida T."/>
            <person name="Shimamura S."/>
            <person name="Takaki Y."/>
            <person name="Nagai Y."/>
            <person name="Toyoda A."/>
            <person name="Suzuki Y."/>
            <person name="Arimoto A."/>
            <person name="Ishii H."/>
            <person name="Satoh N."/>
            <person name="Nishiyama T."/>
            <person name="Hasebe M."/>
            <person name="Maruyama T."/>
            <person name="Minagawa J."/>
            <person name="Obokata J."/>
            <person name="Shigenobu S."/>
        </authorList>
    </citation>
    <scope>NUCLEOTIDE SEQUENCE [LARGE SCALE GENOMIC DNA]</scope>
</reference>
<dbReference type="AlphaFoldDB" id="A0AAV4IDV5"/>
<protein>
    <submittedName>
        <fullName evidence="2">Uncharacterized protein</fullName>
    </submittedName>
</protein>
<accession>A0AAV4IDV5</accession>
<dbReference type="Proteomes" id="UP000762676">
    <property type="component" value="Unassembled WGS sequence"/>
</dbReference>
<organism evidence="2 3">
    <name type="scientific">Elysia marginata</name>
    <dbReference type="NCBI Taxonomy" id="1093978"/>
    <lineage>
        <taxon>Eukaryota</taxon>
        <taxon>Metazoa</taxon>
        <taxon>Spiralia</taxon>
        <taxon>Lophotrochozoa</taxon>
        <taxon>Mollusca</taxon>
        <taxon>Gastropoda</taxon>
        <taxon>Heterobranchia</taxon>
        <taxon>Euthyneura</taxon>
        <taxon>Panpulmonata</taxon>
        <taxon>Sacoglossa</taxon>
        <taxon>Placobranchoidea</taxon>
        <taxon>Plakobranchidae</taxon>
        <taxon>Elysia</taxon>
    </lineage>
</organism>
<evidence type="ECO:0000313" key="3">
    <source>
        <dbReference type="Proteomes" id="UP000762676"/>
    </source>
</evidence>
<keyword evidence="3" id="KW-1185">Reference proteome</keyword>
<name>A0AAV4IDV5_9GAST</name>
<proteinExistence type="predicted"/>
<evidence type="ECO:0000313" key="2">
    <source>
        <dbReference type="EMBL" id="GFS08566.1"/>
    </source>
</evidence>
<dbReference type="EMBL" id="BMAT01013256">
    <property type="protein sequence ID" value="GFS08566.1"/>
    <property type="molecule type" value="Genomic_DNA"/>
</dbReference>
<feature type="compositionally biased region" description="Basic residues" evidence="1">
    <location>
        <begin position="36"/>
        <end position="46"/>
    </location>
</feature>
<comment type="caution">
    <text evidence="2">The sequence shown here is derived from an EMBL/GenBank/DDBJ whole genome shotgun (WGS) entry which is preliminary data.</text>
</comment>
<sequence>MEEKAKNLGVIFDSDFSTQHQVSSLCKSLHFQLRKNRQRRRIPNRKSGKDSRDIPNGPVTWNKIPMSVKQSPTLEIFKRRLKTFLFQNF</sequence>
<gene>
    <name evidence="2" type="ORF">ElyMa_006598500</name>
</gene>
<evidence type="ECO:0000256" key="1">
    <source>
        <dbReference type="SAM" id="MobiDB-lite"/>
    </source>
</evidence>
<feature type="region of interest" description="Disordered" evidence="1">
    <location>
        <begin position="36"/>
        <end position="63"/>
    </location>
</feature>